<gene>
    <name evidence="7" type="ORF">CYY_003310</name>
</gene>
<evidence type="ECO:0000313" key="8">
    <source>
        <dbReference type="Proteomes" id="UP000695562"/>
    </source>
</evidence>
<sequence>MLTRILRNSVVRSTVNRSFTTKSVPSTFTLSSTTTLNTSFKFNSNGLQKRTKFSIIPSNETEDWLLEDIDPSKLRLDHPGFPFSKMIDTTLPVFTAEEVSKHNRRDDCWLIINGKVYNVSSYVSLHPGGDAIMANAGKDSTEIFKNAPMSDNAYLIMKDFLIGYCHVHPRFDGSNEPVHEDH</sequence>
<evidence type="ECO:0000256" key="4">
    <source>
        <dbReference type="ARBA" id="ARBA00038168"/>
    </source>
</evidence>
<evidence type="ECO:0000256" key="5">
    <source>
        <dbReference type="RuleBase" id="RU362121"/>
    </source>
</evidence>
<name>A0A8J4Q6Z5_9MYCE</name>
<dbReference type="GO" id="GO:0016020">
    <property type="term" value="C:membrane"/>
    <property type="evidence" value="ECO:0007669"/>
    <property type="project" value="TreeGrafter"/>
</dbReference>
<dbReference type="Proteomes" id="UP000695562">
    <property type="component" value="Unassembled WGS sequence"/>
</dbReference>
<dbReference type="InterPro" id="IPR001199">
    <property type="entry name" value="Cyt_B5-like_heme/steroid-bd"/>
</dbReference>
<dbReference type="PROSITE" id="PS00191">
    <property type="entry name" value="CYTOCHROME_B5_1"/>
    <property type="match status" value="1"/>
</dbReference>
<reference evidence="7" key="1">
    <citation type="submission" date="2020-01" db="EMBL/GenBank/DDBJ databases">
        <title>Development of genomics and gene disruption for Polysphondylium violaceum indicates a role for the polyketide synthase stlB in stalk morphogenesis.</title>
        <authorList>
            <person name="Narita B."/>
            <person name="Kawabe Y."/>
            <person name="Kin K."/>
            <person name="Saito T."/>
            <person name="Gibbs R."/>
            <person name="Kuspa A."/>
            <person name="Muzny D."/>
            <person name="Queller D."/>
            <person name="Richards S."/>
            <person name="Strassman J."/>
            <person name="Sucgang R."/>
            <person name="Worley K."/>
            <person name="Schaap P."/>
        </authorList>
    </citation>
    <scope>NUCLEOTIDE SEQUENCE</scope>
    <source>
        <strain evidence="7">QSvi11</strain>
    </source>
</reference>
<dbReference type="GO" id="GO:0020037">
    <property type="term" value="F:heme binding"/>
    <property type="evidence" value="ECO:0007669"/>
    <property type="project" value="UniProtKB-UniRule"/>
</dbReference>
<evidence type="ECO:0000256" key="3">
    <source>
        <dbReference type="ARBA" id="ARBA00023004"/>
    </source>
</evidence>
<accession>A0A8J4Q6Z5</accession>
<keyword evidence="2 5" id="KW-0479">Metal-binding</keyword>
<evidence type="ECO:0000313" key="7">
    <source>
        <dbReference type="EMBL" id="KAF2075386.1"/>
    </source>
</evidence>
<evidence type="ECO:0000256" key="2">
    <source>
        <dbReference type="ARBA" id="ARBA00022723"/>
    </source>
</evidence>
<dbReference type="InterPro" id="IPR050668">
    <property type="entry name" value="Cytochrome_b5"/>
</dbReference>
<dbReference type="GO" id="GO:0046872">
    <property type="term" value="F:metal ion binding"/>
    <property type="evidence" value="ECO:0007669"/>
    <property type="project" value="UniProtKB-UniRule"/>
</dbReference>
<dbReference type="Pfam" id="PF00173">
    <property type="entry name" value="Cyt-b5"/>
    <property type="match status" value="1"/>
</dbReference>
<keyword evidence="1 5" id="KW-0349">Heme</keyword>
<dbReference type="EMBL" id="AJWJ01000102">
    <property type="protein sequence ID" value="KAF2075386.1"/>
    <property type="molecule type" value="Genomic_DNA"/>
</dbReference>
<dbReference type="InterPro" id="IPR036400">
    <property type="entry name" value="Cyt_B5-like_heme/steroid_sf"/>
</dbReference>
<feature type="domain" description="Cytochrome b5 heme-binding" evidence="6">
    <location>
        <begin position="91"/>
        <end position="166"/>
    </location>
</feature>
<dbReference type="PANTHER" id="PTHR19359">
    <property type="entry name" value="CYTOCHROME B5"/>
    <property type="match status" value="1"/>
</dbReference>
<comment type="caution">
    <text evidence="7">The sequence shown here is derived from an EMBL/GenBank/DDBJ whole genome shotgun (WGS) entry which is preliminary data.</text>
</comment>
<dbReference type="SMART" id="SM01117">
    <property type="entry name" value="Cyt-b5"/>
    <property type="match status" value="1"/>
</dbReference>
<dbReference type="PANTHER" id="PTHR19359:SF18">
    <property type="entry name" value="CYTOCHROME B5 DOMAIN-CONTAINING PROTEIN"/>
    <property type="match status" value="1"/>
</dbReference>
<dbReference type="AlphaFoldDB" id="A0A8J4Q6Z5"/>
<dbReference type="PROSITE" id="PS50255">
    <property type="entry name" value="CYTOCHROME_B5_2"/>
    <property type="match status" value="1"/>
</dbReference>
<dbReference type="OrthoDB" id="260519at2759"/>
<organism evidence="7 8">
    <name type="scientific">Polysphondylium violaceum</name>
    <dbReference type="NCBI Taxonomy" id="133409"/>
    <lineage>
        <taxon>Eukaryota</taxon>
        <taxon>Amoebozoa</taxon>
        <taxon>Evosea</taxon>
        <taxon>Eumycetozoa</taxon>
        <taxon>Dictyostelia</taxon>
        <taxon>Dictyosteliales</taxon>
        <taxon>Dictyosteliaceae</taxon>
        <taxon>Polysphondylium</taxon>
    </lineage>
</organism>
<comment type="similarity">
    <text evidence="4 5">Belongs to the cytochrome b5 family.</text>
</comment>
<keyword evidence="8" id="KW-1185">Reference proteome</keyword>
<dbReference type="Gene3D" id="3.10.120.10">
    <property type="entry name" value="Cytochrome b5-like heme/steroid binding domain"/>
    <property type="match status" value="1"/>
</dbReference>
<dbReference type="SUPFAM" id="SSF55856">
    <property type="entry name" value="Cytochrome b5-like heme/steroid binding domain"/>
    <property type="match status" value="1"/>
</dbReference>
<keyword evidence="3 5" id="KW-0408">Iron</keyword>
<dbReference type="InterPro" id="IPR018506">
    <property type="entry name" value="Cyt_B5_heme-BS"/>
</dbReference>
<evidence type="ECO:0000259" key="6">
    <source>
        <dbReference type="PROSITE" id="PS50255"/>
    </source>
</evidence>
<evidence type="ECO:0000256" key="1">
    <source>
        <dbReference type="ARBA" id="ARBA00022617"/>
    </source>
</evidence>
<proteinExistence type="inferred from homology"/>
<protein>
    <recommendedName>
        <fullName evidence="6">Cytochrome b5 heme-binding domain-containing protein</fullName>
    </recommendedName>
</protein>